<dbReference type="InterPro" id="IPR036961">
    <property type="entry name" value="Kinesin_motor_dom_sf"/>
</dbReference>
<dbReference type="Gene3D" id="1.20.58.530">
    <property type="match status" value="1"/>
</dbReference>
<keyword evidence="3" id="KW-1003">Cell membrane</keyword>
<evidence type="ECO:0000256" key="2">
    <source>
        <dbReference type="ARBA" id="ARBA00012543"/>
    </source>
</evidence>
<organism evidence="17 18">
    <name type="scientific">Batrachochytrium dendrobatidis (strain JEL423)</name>
    <dbReference type="NCBI Taxonomy" id="403673"/>
    <lineage>
        <taxon>Eukaryota</taxon>
        <taxon>Fungi</taxon>
        <taxon>Fungi incertae sedis</taxon>
        <taxon>Chytridiomycota</taxon>
        <taxon>Chytridiomycota incertae sedis</taxon>
        <taxon>Chytridiomycetes</taxon>
        <taxon>Rhizophydiales</taxon>
        <taxon>Rhizophydiales incertae sedis</taxon>
        <taxon>Batrachochytrium</taxon>
    </lineage>
</organism>
<feature type="compositionally biased region" description="Polar residues" evidence="13">
    <location>
        <begin position="882"/>
        <end position="900"/>
    </location>
</feature>
<evidence type="ECO:0000256" key="4">
    <source>
        <dbReference type="ARBA" id="ARBA00022676"/>
    </source>
</evidence>
<dbReference type="GO" id="GO:0004100">
    <property type="term" value="F:chitin synthase activity"/>
    <property type="evidence" value="ECO:0007669"/>
    <property type="project" value="UniProtKB-EC"/>
</dbReference>
<dbReference type="CDD" id="cd04190">
    <property type="entry name" value="Chitin_synth_C"/>
    <property type="match status" value="1"/>
</dbReference>
<keyword evidence="11" id="KW-0325">Glycoprotein</keyword>
<dbReference type="eggNOG" id="KOG2571">
    <property type="taxonomic scope" value="Eukaryota"/>
</dbReference>
<dbReference type="SMART" id="SM00242">
    <property type="entry name" value="MYSc"/>
    <property type="match status" value="1"/>
</dbReference>
<dbReference type="GO" id="GO:0016459">
    <property type="term" value="C:myosin complex"/>
    <property type="evidence" value="ECO:0007669"/>
    <property type="project" value="UniProtKB-KW"/>
</dbReference>
<dbReference type="GO" id="GO:0005524">
    <property type="term" value="F:ATP binding"/>
    <property type="evidence" value="ECO:0007669"/>
    <property type="project" value="InterPro"/>
</dbReference>
<dbReference type="SUPFAM" id="SSF109715">
    <property type="entry name" value="DEK C-terminal domain"/>
    <property type="match status" value="1"/>
</dbReference>
<dbReference type="PANTHER" id="PTHR22914">
    <property type="entry name" value="CHITIN SYNTHASE"/>
    <property type="match status" value="1"/>
</dbReference>
<sequence length="2009" mass="222936">MDWATQSDDLAALLAQETTSAVANNSSPPAAETLIVHTLEQRCLLQRPYTYVGANVLLSVGAAAGSNNAVGGVGSLSAQYDRAAETAISTTDDDTLSPLPPHTMQLASTVFYQMLVHQENQSVVFCGMPSAGQSIDRRIFSQQLVDLSKNGKKKSRVLSGAVKMEYALDSFGMAKSPHAVDAACYGRYTEYQYSSTGRMVGVKLLDYTLDTARVTAGSSMDDGERTFNIFYQLLAGATKEEKETLHISEAASFAYLKGTKLARANTITRSGTLSRRFPTLGRSGTTSKKDGNTPVASPMAASSTSAHPSSSPEDAIPTAKDAKNFQELREHLKSLGIGRRTQSQIYQILAAILHLGNIVFGVDPNLKEDESTVVRSTETLNIAAALLGLSSKSLADSLTYRSKLVGRELCSIYLQPEGALLQRDALAETLYSLLFSWLVEHLNTRLCKSEEEVNSFVGLVDFPWFRSQYTGSATNFSIFIGNYTQERLIQYTQNCYYDDIDFIFKTDGLSVTLPSYRDNQWTVDVFRGTSRQKGLLALLDEEPESGEDFSLNRNQNLLTHLDNGLKSNPHYIASFQCSTVATASHSVATTSATVKNMFGIRHYNTESVVQYDLDSFLDQDICMSDFVALFRGSAGVAESDIPSKEPNVTFIAGLFSNRTGLKTIRSGRGAAIGAQKAQGPLRKPSLKRKKKPVTDVTTDSPAETKETGKDNASIAPKSKRVSPFTPAAESIDELMDTLKSTRHWSVISFSLSEPCKLLILLHLISSGSCHNSTFLSCANFDLFCDVDASHGLKYNVFTEKYASLLATKGLSHSAGSPRNLVKQFVAAQYWSTREVSLGNTMVFLSVSRWRWIHAAMKRLESTDENDNLLLNNNKTNSMMTLPSQPVPNAQPWLTSRQTGPLTEDDRSDVESNYESEYGYNDNDNRFPGKSTDMEMGNMNRTNMASPMSPVLGSKREIVDSVTPVTRLRKCWVCCTWTLTWWIPGPFLSCCGKMKRPDIRMAWREKVALCVIIFGLCMFLMFFIIGLRYIICPTVPIKSQSEVLQKAFRLGQQTVPWFAAHGRYYFAEDLMSQHIRDYGPGTGQGSLALYQFQQFYGNDVSNLFFKQDRWSVYCPGLAAPQQGWDYLDPSIPWMKRSDIQAATPMAMHRSTDPSGQPQPFSESLDRFAKGRIGWTEQAVNGMSSNTKRFIIIFDNVYYVSPIDALQNATFSLTVRNLLSPTPGSDVTAAWKATRAQSGELQQELDTALTCLNNIFYVGTVDRRDTFQCRLTGGLLLSTSIVLVCVVGFKFLAALQFSSRKEPEAGDKFVICMVPCYTEGTESLLKTLDSLATLNYDDKRKLLFVICDGMIIGSGNDRPTPRLVLDIFGVDPDIDPEPMAFQSLGEGNRQYNMGKIYSGLYEIRGRSVPFIVVAKVGSPTERVKPGNRGKRDSQLVLMRFLNRVHFNAEFAPMELDIYHHMKNIIGVSPSFYEFILMIDADTEVEPNALNRMVSVMVHDVKVMGLCGETRISNEKESWVTMVQVYEYFISHHLSKAFESLFGTVTCLPGCFSMYRIRSASKNVPLLVSPALLTEYSENSVDTLHMKNLLHLGEDRYLTTLMLKHFPTMRTKFAGEARCSTVVPDKWSVLLSQRRRWINSTVHNLFELVFLDQLCGLCCFSMRFVVFLDLFATFVQPAIVIYIVYLIYSVSTSTDTFPLLSIILIGCIYGFQVIIFLIKREWQHIAWMIIYLLAIPVFSFWIPCYSFWHFDDFSWGNTRVVVGEGKKTVYVADAEPFDIRSIPLKRWKDFEGSGGAGSVDSRGGVDAWEHGSQASGSIVQAGAHRNKAAGYAGSEYSSPGGGVYHRGSAASNYAGSAYGGPAPSISGSYHGGLPVIAQSTVPARYNTHDLTPGQAADPQRFSMISFGAYPTQTNEMQNARNSSASLVPGPFPSQQTNRYSMLSNTSQQVPVQTGPTDEQILADIRQILSSGDLMTLTKKQIRDDLGQRFGVDLRPRKETINRMIDEVLQGRL</sequence>
<evidence type="ECO:0000313" key="18">
    <source>
        <dbReference type="Proteomes" id="UP000077115"/>
    </source>
</evidence>
<dbReference type="InterPro" id="IPR027417">
    <property type="entry name" value="P-loop_NTPase"/>
</dbReference>
<dbReference type="GO" id="GO:0031505">
    <property type="term" value="P:fungal-type cell wall organization"/>
    <property type="evidence" value="ECO:0007669"/>
    <property type="project" value="TreeGrafter"/>
</dbReference>
<dbReference type="PANTHER" id="PTHR22914:SF13">
    <property type="entry name" value="CHITIN SYNTHASE"/>
    <property type="match status" value="1"/>
</dbReference>
<keyword evidence="7 14" id="KW-1133">Transmembrane helix</keyword>
<dbReference type="Gene3D" id="1.20.120.720">
    <property type="entry name" value="Myosin VI head, motor domain, U50 subdomain"/>
    <property type="match status" value="1"/>
</dbReference>
<evidence type="ECO:0000256" key="1">
    <source>
        <dbReference type="ARBA" id="ARBA00004651"/>
    </source>
</evidence>
<keyword evidence="8 12" id="KW-0518">Myosin</keyword>
<evidence type="ECO:0000256" key="14">
    <source>
        <dbReference type="SAM" id="Phobius"/>
    </source>
</evidence>
<accession>A0A177WH42</accession>
<feature type="transmembrane region" description="Helical" evidence="14">
    <location>
        <begin position="1269"/>
        <end position="1291"/>
    </location>
</feature>
<dbReference type="GO" id="GO:0003774">
    <property type="term" value="F:cytoskeletal motor activity"/>
    <property type="evidence" value="ECO:0007669"/>
    <property type="project" value="InterPro"/>
</dbReference>
<dbReference type="GO" id="GO:0005886">
    <property type="term" value="C:plasma membrane"/>
    <property type="evidence" value="ECO:0007669"/>
    <property type="project" value="UniProtKB-SubCell"/>
</dbReference>
<dbReference type="STRING" id="403673.A0A177WH42"/>
<dbReference type="SUPFAM" id="SSF52540">
    <property type="entry name" value="P-loop containing nucleoside triphosphate hydrolases"/>
    <property type="match status" value="1"/>
</dbReference>
<evidence type="ECO:0000256" key="5">
    <source>
        <dbReference type="ARBA" id="ARBA00022679"/>
    </source>
</evidence>
<dbReference type="GO" id="GO:0003779">
    <property type="term" value="F:actin binding"/>
    <property type="evidence" value="ECO:0007669"/>
    <property type="project" value="UniProtKB-KW"/>
</dbReference>
<dbReference type="Pfam" id="PF03142">
    <property type="entry name" value="Chitin_synth_2"/>
    <property type="match status" value="1"/>
</dbReference>
<dbReference type="Proteomes" id="UP000077115">
    <property type="component" value="Unassembled WGS sequence"/>
</dbReference>
<feature type="transmembrane region" description="Helical" evidence="14">
    <location>
        <begin position="1696"/>
        <end position="1715"/>
    </location>
</feature>
<dbReference type="Gene3D" id="1.10.10.60">
    <property type="entry name" value="Homeodomain-like"/>
    <property type="match status" value="1"/>
</dbReference>
<evidence type="ECO:0000256" key="7">
    <source>
        <dbReference type="ARBA" id="ARBA00022989"/>
    </source>
</evidence>
<reference evidence="17 18" key="1">
    <citation type="submission" date="2006-10" db="EMBL/GenBank/DDBJ databases">
        <title>The Genome Sequence of Batrachochytrium dendrobatidis JEL423.</title>
        <authorList>
            <consortium name="The Broad Institute Genome Sequencing Platform"/>
            <person name="Birren B."/>
            <person name="Lander E."/>
            <person name="Galagan J."/>
            <person name="Cuomo C."/>
            <person name="Devon K."/>
            <person name="Jaffe D."/>
            <person name="Butler J."/>
            <person name="Alvarez P."/>
            <person name="Gnerre S."/>
            <person name="Grabherr M."/>
            <person name="Kleber M."/>
            <person name="Mauceli E."/>
            <person name="Brockman W."/>
            <person name="Young S."/>
            <person name="LaButti K."/>
            <person name="Sykes S."/>
            <person name="DeCaprio D."/>
            <person name="Crawford M."/>
            <person name="Koehrsen M."/>
            <person name="Engels R."/>
            <person name="Montgomery P."/>
            <person name="Pearson M."/>
            <person name="Howarth C."/>
            <person name="Larson L."/>
            <person name="White J."/>
            <person name="O'Leary S."/>
            <person name="Kodira C."/>
            <person name="Zeng Q."/>
            <person name="Yandava C."/>
            <person name="Alvarado L."/>
            <person name="Longcore J."/>
            <person name="James T."/>
        </authorList>
    </citation>
    <scope>NUCLEOTIDE SEQUENCE [LARGE SCALE GENOMIC DNA]</scope>
    <source>
        <strain evidence="17 18">JEL423</strain>
    </source>
</reference>
<evidence type="ECO:0000259" key="16">
    <source>
        <dbReference type="PROSITE" id="PS51998"/>
    </source>
</evidence>
<dbReference type="InterPro" id="IPR029044">
    <property type="entry name" value="Nucleotide-diphossugar_trans"/>
</dbReference>
<dbReference type="OrthoDB" id="370884at2759"/>
<comment type="similarity">
    <text evidence="12">Belongs to the TRAFAC class myosin-kinesin ATPase superfamily. Myosin family.</text>
</comment>
<dbReference type="Gene3D" id="3.40.850.10">
    <property type="entry name" value="Kinesin motor domain"/>
    <property type="match status" value="1"/>
</dbReference>
<dbReference type="GO" id="GO:0006031">
    <property type="term" value="P:chitin biosynthetic process"/>
    <property type="evidence" value="ECO:0007669"/>
    <property type="project" value="TreeGrafter"/>
</dbReference>
<keyword evidence="12" id="KW-0009">Actin-binding</keyword>
<proteinExistence type="inferred from homology"/>
<feature type="compositionally biased region" description="Low complexity" evidence="13">
    <location>
        <begin position="294"/>
        <end position="312"/>
    </location>
</feature>
<dbReference type="EMBL" id="DS022303">
    <property type="protein sequence ID" value="OAJ39427.1"/>
    <property type="molecule type" value="Genomic_DNA"/>
</dbReference>
<dbReference type="eggNOG" id="KOG4229">
    <property type="taxonomic scope" value="Eukaryota"/>
</dbReference>
<keyword evidence="9 14" id="KW-0472">Membrane</keyword>
<dbReference type="Gene3D" id="3.90.550.10">
    <property type="entry name" value="Spore Coat Polysaccharide Biosynthesis Protein SpsA, Chain A"/>
    <property type="match status" value="1"/>
</dbReference>
<evidence type="ECO:0000256" key="13">
    <source>
        <dbReference type="SAM" id="MobiDB-lite"/>
    </source>
</evidence>
<dbReference type="PROSITE" id="PS51998">
    <property type="entry name" value="DEK_C"/>
    <property type="match status" value="1"/>
</dbReference>
<keyword evidence="5" id="KW-0808">Transferase</keyword>
<evidence type="ECO:0000256" key="3">
    <source>
        <dbReference type="ARBA" id="ARBA00022475"/>
    </source>
</evidence>
<dbReference type="InterPro" id="IPR004835">
    <property type="entry name" value="Chitin_synth"/>
</dbReference>
<comment type="caution">
    <text evidence="12">Lacks conserved residue(s) required for the propagation of feature annotation.</text>
</comment>
<evidence type="ECO:0000313" key="17">
    <source>
        <dbReference type="EMBL" id="OAJ39427.1"/>
    </source>
</evidence>
<feature type="transmembrane region" description="Helical" evidence="14">
    <location>
        <begin position="1006"/>
        <end position="1030"/>
    </location>
</feature>
<keyword evidence="4" id="KW-0328">Glycosyltransferase</keyword>
<dbReference type="Pfam" id="PF08766">
    <property type="entry name" value="DEK_C"/>
    <property type="match status" value="1"/>
</dbReference>
<feature type="region of interest" description="Disordered" evidence="13">
    <location>
        <begin position="671"/>
        <end position="721"/>
    </location>
</feature>
<dbReference type="InterPro" id="IPR014876">
    <property type="entry name" value="DEK_C"/>
</dbReference>
<dbReference type="SUPFAM" id="SSF53448">
    <property type="entry name" value="Nucleotide-diphospho-sugar transferases"/>
    <property type="match status" value="1"/>
</dbReference>
<dbReference type="VEuPathDB" id="FungiDB:BDEG_23276"/>
<feature type="domain" description="DEK-C" evidence="16">
    <location>
        <begin position="1951"/>
        <end position="2006"/>
    </location>
</feature>
<comment type="subcellular location">
    <subcellularLocation>
        <location evidence="1">Cell membrane</location>
        <topology evidence="1">Multi-pass membrane protein</topology>
    </subcellularLocation>
</comment>
<evidence type="ECO:0000256" key="10">
    <source>
        <dbReference type="ARBA" id="ARBA00023175"/>
    </source>
</evidence>
<feature type="region of interest" description="Disordered" evidence="13">
    <location>
        <begin position="273"/>
        <end position="317"/>
    </location>
</feature>
<evidence type="ECO:0000256" key="9">
    <source>
        <dbReference type="ARBA" id="ARBA00023136"/>
    </source>
</evidence>
<evidence type="ECO:0000256" key="6">
    <source>
        <dbReference type="ARBA" id="ARBA00022692"/>
    </source>
</evidence>
<keyword evidence="6 14" id="KW-0812">Transmembrane</keyword>
<dbReference type="Pfam" id="PF00063">
    <property type="entry name" value="Myosin_head"/>
    <property type="match status" value="1"/>
</dbReference>
<dbReference type="GO" id="GO:0030428">
    <property type="term" value="C:cell septum"/>
    <property type="evidence" value="ECO:0007669"/>
    <property type="project" value="TreeGrafter"/>
</dbReference>
<protein>
    <recommendedName>
        <fullName evidence="2">chitin synthase</fullName>
        <ecNumber evidence="2">2.4.1.16</ecNumber>
    </recommendedName>
</protein>
<dbReference type="EC" id="2.4.1.16" evidence="2"/>
<dbReference type="InterPro" id="IPR001609">
    <property type="entry name" value="Myosin_head_motor_dom-like"/>
</dbReference>
<evidence type="ECO:0000256" key="11">
    <source>
        <dbReference type="ARBA" id="ARBA00023180"/>
    </source>
</evidence>
<evidence type="ECO:0000259" key="15">
    <source>
        <dbReference type="PROSITE" id="PS51456"/>
    </source>
</evidence>
<dbReference type="PROSITE" id="PS51456">
    <property type="entry name" value="MYOSIN_MOTOR"/>
    <property type="match status" value="1"/>
</dbReference>
<feature type="domain" description="Myosin motor" evidence="15">
    <location>
        <begin position="1"/>
        <end position="618"/>
    </location>
</feature>
<evidence type="ECO:0000256" key="12">
    <source>
        <dbReference type="PROSITE-ProRule" id="PRU00782"/>
    </source>
</evidence>
<feature type="region of interest" description="Disordered" evidence="13">
    <location>
        <begin position="881"/>
        <end position="908"/>
    </location>
</feature>
<evidence type="ECO:0000256" key="8">
    <source>
        <dbReference type="ARBA" id="ARBA00023123"/>
    </source>
</evidence>
<feature type="transmembrane region" description="Helical" evidence="14">
    <location>
        <begin position="1722"/>
        <end position="1745"/>
    </location>
</feature>
<feature type="transmembrane region" description="Helical" evidence="14">
    <location>
        <begin position="1661"/>
        <end position="1684"/>
    </location>
</feature>
<reference evidence="17 18" key="2">
    <citation type="submission" date="2016-05" db="EMBL/GenBank/DDBJ databases">
        <title>Lineage-specific infection strategies underlie the spectrum of fungal disease in amphibians.</title>
        <authorList>
            <person name="Cuomo C.A."/>
            <person name="Farrer R.A."/>
            <person name="James T."/>
            <person name="Longcore J."/>
            <person name="Birren B."/>
        </authorList>
    </citation>
    <scope>NUCLEOTIDE SEQUENCE [LARGE SCALE GENOMIC DNA]</scope>
    <source>
        <strain evidence="17 18">JEL423</strain>
    </source>
</reference>
<keyword evidence="10" id="KW-0505">Motor protein</keyword>
<name>A0A177WH42_BATDL</name>
<gene>
    <name evidence="17" type="ORF">BDEG_23276</name>
</gene>